<evidence type="ECO:0000313" key="4">
    <source>
        <dbReference type="EMBL" id="CAF1610374.1"/>
    </source>
</evidence>
<sequence length="492" mass="56375">MGNNQISALHLGDFIDVYITQKDGNLKHYWANNFTGLVYQNEITVIRYENNIDIYVLTKSRSLVHLSSGDYTNWKYHNEVLVEGISEPPVAVRWKNGIDMYCFDNDGVLLHLHASPSTNWQYERKEIYRSSNHTRLFALRTKCEAIDLHFLESGHIIHLHVGDHNGWVYANERILEGTNIPNGNLSATRTDDCINLFYCDETGHVCHAICGDFTGGSYQNRGPISISIIARNKKFSVVQHENNIDVYFIGNDNCVHHNYNGVYNNFTWNSDEIISLSDAISGIAAVRPYQKAIDVYYLGQDEQLKHLFIGEGTNNDWSRYQTDLSNPILYWENLRHITTIIGGGYHSKIYLIRKDSDKFIVKKFKIPNPSAIRSEMIILNKLASIWPNLCQAQIFENGNLAGFAMLYIEGKKLDKILQDKENIFHESASARIKLIKIIGEYMNRMQKLGICHGDFSLDNIMVNQKNKNSTNDVTVMILDFGSSFFFNSNTRT</sequence>
<dbReference type="Gene3D" id="2.120.10.70">
    <property type="entry name" value="Fucose-specific lectin"/>
    <property type="match status" value="2"/>
</dbReference>
<dbReference type="Gene3D" id="1.10.510.10">
    <property type="entry name" value="Transferase(Phosphotransferase) domain 1"/>
    <property type="match status" value="1"/>
</dbReference>
<dbReference type="SUPFAM" id="SSF89372">
    <property type="entry name" value="Fucose-specific lectin"/>
    <property type="match status" value="1"/>
</dbReference>
<feature type="binding site" evidence="1">
    <location>
        <position position="363"/>
    </location>
    <ligand>
        <name>ATP</name>
        <dbReference type="ChEBI" id="CHEBI:30616"/>
    </ligand>
</feature>
<evidence type="ECO:0000259" key="2">
    <source>
        <dbReference type="PROSITE" id="PS50011"/>
    </source>
</evidence>
<dbReference type="PROSITE" id="PS00109">
    <property type="entry name" value="PROTEIN_KINASE_TYR"/>
    <property type="match status" value="1"/>
</dbReference>
<dbReference type="EMBL" id="CAJNOL010005823">
    <property type="protein sequence ID" value="CAF1610374.1"/>
    <property type="molecule type" value="Genomic_DNA"/>
</dbReference>
<accession>A0A815IP56</accession>
<dbReference type="InterPro" id="IPR011009">
    <property type="entry name" value="Kinase-like_dom_sf"/>
</dbReference>
<evidence type="ECO:0000313" key="5">
    <source>
        <dbReference type="Proteomes" id="UP000663854"/>
    </source>
</evidence>
<dbReference type="PROSITE" id="PS00107">
    <property type="entry name" value="PROTEIN_KINASE_ATP"/>
    <property type="match status" value="1"/>
</dbReference>
<gene>
    <name evidence="4" type="ORF">JXQ802_LOCUS49326</name>
    <name evidence="3" type="ORF">PYM288_LOCUS33236</name>
</gene>
<dbReference type="Proteomes" id="UP000663854">
    <property type="component" value="Unassembled WGS sequence"/>
</dbReference>
<comment type="caution">
    <text evidence="3">The sequence shown here is derived from an EMBL/GenBank/DDBJ whole genome shotgun (WGS) entry which is preliminary data.</text>
</comment>
<dbReference type="EMBL" id="CAJNOH010004397">
    <property type="protein sequence ID" value="CAF1368492.1"/>
    <property type="molecule type" value="Genomic_DNA"/>
</dbReference>
<dbReference type="GO" id="GO:0005524">
    <property type="term" value="F:ATP binding"/>
    <property type="evidence" value="ECO:0007669"/>
    <property type="project" value="UniProtKB-UniRule"/>
</dbReference>
<keyword evidence="1" id="KW-0067">ATP-binding</keyword>
<feature type="domain" description="Protein kinase" evidence="2">
    <location>
        <begin position="335"/>
        <end position="492"/>
    </location>
</feature>
<dbReference type="GO" id="GO:0004672">
    <property type="term" value="F:protein kinase activity"/>
    <property type="evidence" value="ECO:0007669"/>
    <property type="project" value="InterPro"/>
</dbReference>
<organism evidence="3 5">
    <name type="scientific">Rotaria sordida</name>
    <dbReference type="NCBI Taxonomy" id="392033"/>
    <lineage>
        <taxon>Eukaryota</taxon>
        <taxon>Metazoa</taxon>
        <taxon>Spiralia</taxon>
        <taxon>Gnathifera</taxon>
        <taxon>Rotifera</taxon>
        <taxon>Eurotatoria</taxon>
        <taxon>Bdelloidea</taxon>
        <taxon>Philodinida</taxon>
        <taxon>Philodinidae</taxon>
        <taxon>Rotaria</taxon>
    </lineage>
</organism>
<dbReference type="InterPro" id="IPR000719">
    <property type="entry name" value="Prot_kinase_dom"/>
</dbReference>
<dbReference type="InterPro" id="IPR008266">
    <property type="entry name" value="Tyr_kinase_AS"/>
</dbReference>
<evidence type="ECO:0000256" key="1">
    <source>
        <dbReference type="PROSITE-ProRule" id="PRU10141"/>
    </source>
</evidence>
<dbReference type="Pfam" id="PF00069">
    <property type="entry name" value="Pkinase"/>
    <property type="match status" value="1"/>
</dbReference>
<name>A0A815IP56_9BILA</name>
<dbReference type="SUPFAM" id="SSF56112">
    <property type="entry name" value="Protein kinase-like (PK-like)"/>
    <property type="match status" value="1"/>
</dbReference>
<reference evidence="3" key="1">
    <citation type="submission" date="2021-02" db="EMBL/GenBank/DDBJ databases">
        <authorList>
            <person name="Nowell W R."/>
        </authorList>
    </citation>
    <scope>NUCLEOTIDE SEQUENCE</scope>
</reference>
<protein>
    <recommendedName>
        <fullName evidence="2">Protein kinase domain-containing protein</fullName>
    </recommendedName>
</protein>
<dbReference type="AlphaFoldDB" id="A0A815IP56"/>
<evidence type="ECO:0000313" key="6">
    <source>
        <dbReference type="Proteomes" id="UP000663870"/>
    </source>
</evidence>
<dbReference type="PANTHER" id="PTHR24347">
    <property type="entry name" value="SERINE/THREONINE-PROTEIN KINASE"/>
    <property type="match status" value="1"/>
</dbReference>
<dbReference type="PROSITE" id="PS50011">
    <property type="entry name" value="PROTEIN_KINASE_DOM"/>
    <property type="match status" value="1"/>
</dbReference>
<evidence type="ECO:0000313" key="3">
    <source>
        <dbReference type="EMBL" id="CAF1368492.1"/>
    </source>
</evidence>
<keyword evidence="6" id="KW-1185">Reference proteome</keyword>
<keyword evidence="1" id="KW-0547">Nucleotide-binding</keyword>
<dbReference type="Proteomes" id="UP000663870">
    <property type="component" value="Unassembled WGS sequence"/>
</dbReference>
<dbReference type="InterPro" id="IPR017441">
    <property type="entry name" value="Protein_kinase_ATP_BS"/>
</dbReference>
<proteinExistence type="predicted"/>